<keyword evidence="2" id="KW-0808">Transferase</keyword>
<dbReference type="AlphaFoldDB" id="A0A392LYA9"/>
<evidence type="ECO:0000259" key="1">
    <source>
        <dbReference type="Pfam" id="PF07727"/>
    </source>
</evidence>
<dbReference type="Proteomes" id="UP000265520">
    <property type="component" value="Unassembled WGS sequence"/>
</dbReference>
<feature type="domain" description="Reverse transcriptase Ty1/copia-type" evidence="1">
    <location>
        <begin position="11"/>
        <end position="73"/>
    </location>
</feature>
<dbReference type="Pfam" id="PF07727">
    <property type="entry name" value="RVT_2"/>
    <property type="match status" value="2"/>
</dbReference>
<keyword evidence="2" id="KW-0695">RNA-directed DNA polymerase</keyword>
<dbReference type="InterPro" id="IPR013103">
    <property type="entry name" value="RVT_2"/>
</dbReference>
<dbReference type="GO" id="GO:0003964">
    <property type="term" value="F:RNA-directed DNA polymerase activity"/>
    <property type="evidence" value="ECO:0007669"/>
    <property type="project" value="UniProtKB-KW"/>
</dbReference>
<reference evidence="2 3" key="1">
    <citation type="journal article" date="2018" name="Front. Plant Sci.">
        <title>Red Clover (Trifolium pratense) and Zigzag Clover (T. medium) - A Picture of Genomic Similarities and Differences.</title>
        <authorList>
            <person name="Dluhosova J."/>
            <person name="Istvanek J."/>
            <person name="Nedelnik J."/>
            <person name="Repkova J."/>
        </authorList>
    </citation>
    <scope>NUCLEOTIDE SEQUENCE [LARGE SCALE GENOMIC DNA]</scope>
    <source>
        <strain evidence="3">cv. 10/8</strain>
        <tissue evidence="2">Leaf</tissue>
    </source>
</reference>
<sequence length="188" mass="21942">MDEEIASIEKNNTWNLVHLPANKRPIAVKWIYKLKYLPDGTIAKYKARLVAKGFLQKHGIDFKEIFAPVARIETSAFLNGKLEEKVYIEQPQGFIVKGKEDHVLKLNKALYGLRQAPRAWNMRIAHGRSKHIETKFHYLRDQVTKGKIKLSYCNTEFQMADVLTKQLKIDRFKDLRKMMNVQSLETLN</sequence>
<accession>A0A392LYA9</accession>
<comment type="caution">
    <text evidence="2">The sequence shown here is derived from an EMBL/GenBank/DDBJ whole genome shotgun (WGS) entry which is preliminary data.</text>
</comment>
<protein>
    <submittedName>
        <fullName evidence="2">Reverse transcriptase</fullName>
    </submittedName>
</protein>
<dbReference type="SUPFAM" id="SSF56672">
    <property type="entry name" value="DNA/RNA polymerases"/>
    <property type="match status" value="1"/>
</dbReference>
<evidence type="ECO:0000313" key="2">
    <source>
        <dbReference type="EMBL" id="MCH79928.1"/>
    </source>
</evidence>
<dbReference type="EMBL" id="LXQA010000506">
    <property type="protein sequence ID" value="MCH79928.1"/>
    <property type="molecule type" value="Genomic_DNA"/>
</dbReference>
<keyword evidence="3" id="KW-1185">Reference proteome</keyword>
<name>A0A392LYA9_9FABA</name>
<dbReference type="InterPro" id="IPR043502">
    <property type="entry name" value="DNA/RNA_pol_sf"/>
</dbReference>
<organism evidence="2 3">
    <name type="scientific">Trifolium medium</name>
    <dbReference type="NCBI Taxonomy" id="97028"/>
    <lineage>
        <taxon>Eukaryota</taxon>
        <taxon>Viridiplantae</taxon>
        <taxon>Streptophyta</taxon>
        <taxon>Embryophyta</taxon>
        <taxon>Tracheophyta</taxon>
        <taxon>Spermatophyta</taxon>
        <taxon>Magnoliopsida</taxon>
        <taxon>eudicotyledons</taxon>
        <taxon>Gunneridae</taxon>
        <taxon>Pentapetalae</taxon>
        <taxon>rosids</taxon>
        <taxon>fabids</taxon>
        <taxon>Fabales</taxon>
        <taxon>Fabaceae</taxon>
        <taxon>Papilionoideae</taxon>
        <taxon>50 kb inversion clade</taxon>
        <taxon>NPAAA clade</taxon>
        <taxon>Hologalegina</taxon>
        <taxon>IRL clade</taxon>
        <taxon>Trifolieae</taxon>
        <taxon>Trifolium</taxon>
    </lineage>
</organism>
<feature type="domain" description="Reverse transcriptase Ty1/copia-type" evidence="1">
    <location>
        <begin position="75"/>
        <end position="128"/>
    </location>
</feature>
<keyword evidence="2" id="KW-0548">Nucleotidyltransferase</keyword>
<evidence type="ECO:0000313" key="3">
    <source>
        <dbReference type="Proteomes" id="UP000265520"/>
    </source>
</evidence>
<proteinExistence type="predicted"/>
<gene>
    <name evidence="2" type="ORF">A2U01_0000690</name>
</gene>